<protein>
    <recommendedName>
        <fullName evidence="3">Immunity protein 21</fullName>
    </recommendedName>
</protein>
<dbReference type="EMBL" id="CP029190">
    <property type="protein sequence ID" value="QES51965.1"/>
    <property type="molecule type" value="Genomic_DNA"/>
</dbReference>
<dbReference type="InterPro" id="IPR028961">
    <property type="entry name" value="Imm21"/>
</dbReference>
<sequence>MARYADPGAVEWVESGGGPLIVVPEAVLSSWSGADSDGSETDYDRACGVDGYAGLVAVGQWQALVLGDDPASTSFLPEHGLFVRWCAAESEEELLGSVDAALADAAWEPEQHWDVPGPVVLFDSGWPGDELEPENHLRVELRPRMYSVRAAYVEPNSNTWLSLVQLRLLP</sequence>
<dbReference type="Proteomes" id="UP000325211">
    <property type="component" value="Chromosome"/>
</dbReference>
<reference evidence="1 2" key="1">
    <citation type="submission" date="2018-05" db="EMBL/GenBank/DDBJ databases">
        <title>Streptomyces venezuelae.</title>
        <authorList>
            <person name="Kim W."/>
            <person name="Lee N."/>
            <person name="Cho B.-K."/>
        </authorList>
    </citation>
    <scope>NUCLEOTIDE SEQUENCE [LARGE SCALE GENOMIC DNA]</scope>
    <source>
        <strain evidence="1 2">ATCC 21782</strain>
    </source>
</reference>
<gene>
    <name evidence="1" type="ORF">DEJ50_33190</name>
</gene>
<dbReference type="AlphaFoldDB" id="A0A5P2DA24"/>
<organism evidence="1 2">
    <name type="scientific">Streptomyces venezuelae</name>
    <dbReference type="NCBI Taxonomy" id="54571"/>
    <lineage>
        <taxon>Bacteria</taxon>
        <taxon>Bacillati</taxon>
        <taxon>Actinomycetota</taxon>
        <taxon>Actinomycetes</taxon>
        <taxon>Kitasatosporales</taxon>
        <taxon>Streptomycetaceae</taxon>
        <taxon>Streptomyces</taxon>
    </lineage>
</organism>
<name>A0A5P2DA24_STRVZ</name>
<evidence type="ECO:0008006" key="3">
    <source>
        <dbReference type="Google" id="ProtNLM"/>
    </source>
</evidence>
<dbReference type="Pfam" id="PF15589">
    <property type="entry name" value="Imm21"/>
    <property type="match status" value="1"/>
</dbReference>
<proteinExistence type="predicted"/>
<evidence type="ECO:0000313" key="2">
    <source>
        <dbReference type="Proteomes" id="UP000325211"/>
    </source>
</evidence>
<evidence type="ECO:0000313" key="1">
    <source>
        <dbReference type="EMBL" id="QES51965.1"/>
    </source>
</evidence>
<dbReference type="OrthoDB" id="3471576at2"/>
<dbReference type="RefSeq" id="WP_150211701.1">
    <property type="nucleotide sequence ID" value="NZ_CP029190.1"/>
</dbReference>
<accession>A0A5P2DA24</accession>